<evidence type="ECO:0000256" key="7">
    <source>
        <dbReference type="SAM" id="MobiDB-lite"/>
    </source>
</evidence>
<feature type="coiled-coil region" evidence="6">
    <location>
        <begin position="482"/>
        <end position="509"/>
    </location>
</feature>
<dbReference type="PANTHER" id="PTHR14240">
    <property type="entry name" value="RETINITIS PIGMENTOSA GTPASE REGULATOR-INTERACTING PROTEIN"/>
    <property type="match status" value="1"/>
</dbReference>
<evidence type="ECO:0000256" key="2">
    <source>
        <dbReference type="ARBA" id="ARBA00006042"/>
    </source>
</evidence>
<evidence type="ECO:0000313" key="9">
    <source>
        <dbReference type="Ensembl" id="ENSEBUP00000010163.1"/>
    </source>
</evidence>
<feature type="coiled-coil region" evidence="6">
    <location>
        <begin position="196"/>
        <end position="432"/>
    </location>
</feature>
<protein>
    <recommendedName>
        <fullName evidence="8">C2 domain-containing protein</fullName>
    </recommendedName>
</protein>
<dbReference type="PROSITE" id="PS50004">
    <property type="entry name" value="C2"/>
    <property type="match status" value="1"/>
</dbReference>
<feature type="compositionally biased region" description="Acidic residues" evidence="7">
    <location>
        <begin position="1045"/>
        <end position="1058"/>
    </location>
</feature>
<feature type="region of interest" description="Disordered" evidence="7">
    <location>
        <begin position="723"/>
        <end position="743"/>
    </location>
</feature>
<dbReference type="InterPro" id="IPR041091">
    <property type="entry name" value="RPGRIP1_C"/>
</dbReference>
<dbReference type="Ensembl" id="ENSEBUT00000010704.1">
    <property type="protein sequence ID" value="ENSEBUP00000010163.1"/>
    <property type="gene ID" value="ENSEBUG00000006526.1"/>
</dbReference>
<reference evidence="9" key="1">
    <citation type="submission" date="2025-08" db="UniProtKB">
        <authorList>
            <consortium name="Ensembl"/>
        </authorList>
    </citation>
    <scope>IDENTIFICATION</scope>
</reference>
<evidence type="ECO:0000259" key="8">
    <source>
        <dbReference type="PROSITE" id="PS50004"/>
    </source>
</evidence>
<evidence type="ECO:0000313" key="10">
    <source>
        <dbReference type="Proteomes" id="UP000694388"/>
    </source>
</evidence>
<feature type="compositionally biased region" description="Basic and acidic residues" evidence="7">
    <location>
        <begin position="1059"/>
        <end position="1069"/>
    </location>
</feature>
<keyword evidence="3 6" id="KW-0175">Coiled coil</keyword>
<comment type="subcellular location">
    <subcellularLocation>
        <location evidence="1">Cell projection</location>
        <location evidence="1">Cilium</location>
    </subcellularLocation>
</comment>
<sequence>MADDADLDVPVRDVGLARASTPLALEPRDARERQAVSRLSREDLEDRYLRLADDSLQLKQHVSKQEDKIRRMATKLVRLVNDRKKWEAGAQPGGGRNVDMEERVEELQTKVRELERQNEGLRSRLLTTRQQLQTQGRRLTMYPHVAPRVNSGLRRTLASSMSNGRDARVVPSQEASRGRTVKRATQTANGQDDGLLAEAYGEMTRLEEVISKQQEELIKLQREKEEALLRNLRQQSDEHRASMKENLELIRLRREAADKQSAFAEIQTKFSKLHQESVVLRAAHDEVLSRLEEMRNELRNERSRKAELEVQLCTAATTQRSANEMRETMADLHKERDLLKDNYDRLLQSVFDSGREQSWRENERQLKLQLTQLEATMRSDLAEKNRLLDTLHVERESNERSQQELQQLQLKFSQQKQELEELQEKANLFTQTRTENETLIPVADSSRGPNKLTEMEQQAVHAEILQELEKTRSLLFVQHRINKDYQVEVESLSRQIEDVQREHKGQFQEYARLLDGRTLRIRKLEAQIKDVAYGVRPGKTRVSGASTSGLDDDDDDDDDIDPTAYLSRGENLFEIHLERVTLTDEGAHALKLPGSLLFCTYAFYDFELQATTVMPGPNPAFRFTARFSVQPVEAFLDYLQCRAVTLELHTAEGARWHTVAHGTLRFNEAIQHHGRISGVATLAGTDESVPAFATLEYWFGLRFPMEQVLMQFHQQQRALGYLSSPRDETSAATQSELPTDDSSSRNELVITLLRCSDLSPGTAPPRAYAVHRFYDFPDRDTAVSPPGKSPLFNARTTYPICVSPSLDSYLRRHTLDVYIFDDDDDELTERGTGCDAASYLGKAEIPLLPLAHGKDIMGWFELHNSSSRLTGSLEATLCWTEPYRPPIRTRTLTPPLDKAPLAPEPPTPLSRVLSSPKKERLEKISSVPIASPRKSVTFANSPQAPMSPIPSSRPAPRSPSNEPDTTASHLLIIPPSQQFESVLTDQTSQDQDPRKHTSTVYVESEMDLEMEGQLKNTVADTKMKNEGACDEVSLLSSGEALTMETTDELSEVSEELEAESEKGEEKQTDDSESLATDSDEVLTHLTTDVTPPADYIRVEVLSFHLLPEGSAADSSNQQLFVEYSLLGLSTEETETPLSLPKPPPGHSAHFNFSKVIYVDREKHSQQRDMLASVAKGEETFAIVPFTVVSEPLAEQQELDCVDLGTARLDLRDILRSGKDLTEYTLDVITDDGKVIGSLLVTIEALAALKDTQQDRRNS</sequence>
<evidence type="ECO:0000256" key="4">
    <source>
        <dbReference type="ARBA" id="ARBA00023069"/>
    </source>
</evidence>
<feature type="compositionally biased region" description="Acidic residues" evidence="7">
    <location>
        <begin position="550"/>
        <end position="560"/>
    </location>
</feature>
<dbReference type="GeneTree" id="ENSGT00520000055620"/>
<proteinExistence type="inferred from homology"/>
<dbReference type="GO" id="GO:0005856">
    <property type="term" value="C:cytoskeleton"/>
    <property type="evidence" value="ECO:0007669"/>
    <property type="project" value="UniProtKB-ARBA"/>
</dbReference>
<feature type="region of interest" description="Disordered" evidence="7">
    <location>
        <begin position="1039"/>
        <end position="1079"/>
    </location>
</feature>
<dbReference type="InterPro" id="IPR035892">
    <property type="entry name" value="C2_domain_sf"/>
</dbReference>
<evidence type="ECO:0000256" key="3">
    <source>
        <dbReference type="ARBA" id="ARBA00023054"/>
    </source>
</evidence>
<feature type="coiled-coil region" evidence="6">
    <location>
        <begin position="97"/>
        <end position="131"/>
    </location>
</feature>
<accession>A0A8C4Q5R9</accession>
<keyword evidence="4" id="KW-0969">Cilium</keyword>
<dbReference type="InterPro" id="IPR000008">
    <property type="entry name" value="C2_dom"/>
</dbReference>
<keyword evidence="10" id="KW-1185">Reference proteome</keyword>
<reference evidence="9" key="2">
    <citation type="submission" date="2025-09" db="UniProtKB">
        <authorList>
            <consortium name="Ensembl"/>
        </authorList>
    </citation>
    <scope>IDENTIFICATION</scope>
</reference>
<organism evidence="9 10">
    <name type="scientific">Eptatretus burgeri</name>
    <name type="common">Inshore hagfish</name>
    <dbReference type="NCBI Taxonomy" id="7764"/>
    <lineage>
        <taxon>Eukaryota</taxon>
        <taxon>Metazoa</taxon>
        <taxon>Chordata</taxon>
        <taxon>Craniata</taxon>
        <taxon>Vertebrata</taxon>
        <taxon>Cyclostomata</taxon>
        <taxon>Myxini</taxon>
        <taxon>Myxiniformes</taxon>
        <taxon>Myxinidae</taxon>
        <taxon>Eptatretinae</taxon>
        <taxon>Eptatretus</taxon>
    </lineage>
</organism>
<dbReference type="PANTHER" id="PTHR14240:SF1">
    <property type="entry name" value="PROTEIN FANTOM-RELATED"/>
    <property type="match status" value="1"/>
</dbReference>
<feature type="region of interest" description="Disordered" evidence="7">
    <location>
        <begin position="541"/>
        <end position="560"/>
    </location>
</feature>
<dbReference type="Pfam" id="PF11618">
    <property type="entry name" value="C2-C2_1"/>
    <property type="match status" value="1"/>
</dbReference>
<dbReference type="SUPFAM" id="SSF49562">
    <property type="entry name" value="C2 domain (Calcium/lipid-binding domain, CaLB)"/>
    <property type="match status" value="2"/>
</dbReference>
<dbReference type="InterPro" id="IPR031139">
    <property type="entry name" value="RPGRIP1_fam"/>
</dbReference>
<evidence type="ECO:0000256" key="6">
    <source>
        <dbReference type="SAM" id="Coils"/>
    </source>
</evidence>
<dbReference type="Gene3D" id="2.60.40.150">
    <property type="entry name" value="C2 domain"/>
    <property type="match status" value="3"/>
</dbReference>
<feature type="region of interest" description="Disordered" evidence="7">
    <location>
        <begin position="160"/>
        <end position="188"/>
    </location>
</feature>
<dbReference type="OMA" id="HMERIRF"/>
<name>A0A8C4Q5R9_EPTBU</name>
<feature type="compositionally biased region" description="Polar residues" evidence="7">
    <location>
        <begin position="730"/>
        <end position="741"/>
    </location>
</feature>
<feature type="region of interest" description="Disordered" evidence="7">
    <location>
        <begin position="889"/>
        <end position="967"/>
    </location>
</feature>
<dbReference type="Pfam" id="PF18111">
    <property type="entry name" value="RPGR1_C"/>
    <property type="match status" value="1"/>
</dbReference>
<evidence type="ECO:0000256" key="1">
    <source>
        <dbReference type="ARBA" id="ARBA00004138"/>
    </source>
</evidence>
<evidence type="ECO:0000256" key="5">
    <source>
        <dbReference type="ARBA" id="ARBA00023273"/>
    </source>
</evidence>
<feature type="compositionally biased region" description="Pro residues" evidence="7">
    <location>
        <begin position="945"/>
        <end position="957"/>
    </location>
</feature>
<comment type="similarity">
    <text evidence="2">Belongs to the RPGRIP1 family.</text>
</comment>
<dbReference type="GO" id="GO:0035869">
    <property type="term" value="C:ciliary transition zone"/>
    <property type="evidence" value="ECO:0007669"/>
    <property type="project" value="TreeGrafter"/>
</dbReference>
<dbReference type="GO" id="GO:1905515">
    <property type="term" value="P:non-motile cilium assembly"/>
    <property type="evidence" value="ECO:0007669"/>
    <property type="project" value="TreeGrafter"/>
</dbReference>
<dbReference type="AlphaFoldDB" id="A0A8C4Q5R9"/>
<dbReference type="InterPro" id="IPR021656">
    <property type="entry name" value="C2-C2_1"/>
</dbReference>
<dbReference type="Proteomes" id="UP000694388">
    <property type="component" value="Unplaced"/>
</dbReference>
<feature type="domain" description="C2" evidence="8">
    <location>
        <begin position="729"/>
        <end position="860"/>
    </location>
</feature>
<keyword evidence="5" id="KW-0966">Cell projection</keyword>